<dbReference type="Pfam" id="PF13411">
    <property type="entry name" value="MerR_1"/>
    <property type="match status" value="1"/>
</dbReference>
<dbReference type="GO" id="GO:0046872">
    <property type="term" value="F:metal ion binding"/>
    <property type="evidence" value="ECO:0007669"/>
    <property type="project" value="InterPro"/>
</dbReference>
<dbReference type="PANTHER" id="PTHR30204">
    <property type="entry name" value="REDOX-CYCLING DRUG-SENSING TRANSCRIPTIONAL ACTIVATOR SOXR"/>
    <property type="match status" value="1"/>
</dbReference>
<dbReference type="SUPFAM" id="SSF46955">
    <property type="entry name" value="Putative DNA-binding domain"/>
    <property type="match status" value="1"/>
</dbReference>
<dbReference type="CDD" id="cd01104">
    <property type="entry name" value="HTH_MlrA-CarA"/>
    <property type="match status" value="1"/>
</dbReference>
<dbReference type="InterPro" id="IPR036724">
    <property type="entry name" value="Cobalamin-bd_sf"/>
</dbReference>
<dbReference type="GO" id="GO:0003700">
    <property type="term" value="F:DNA-binding transcription factor activity"/>
    <property type="evidence" value="ECO:0007669"/>
    <property type="project" value="InterPro"/>
</dbReference>
<dbReference type="InterPro" id="IPR009061">
    <property type="entry name" value="DNA-bd_dom_put_sf"/>
</dbReference>
<dbReference type="SMART" id="SM00422">
    <property type="entry name" value="HTH_MERR"/>
    <property type="match status" value="1"/>
</dbReference>
<evidence type="ECO:0000256" key="4">
    <source>
        <dbReference type="ARBA" id="ARBA00023163"/>
    </source>
</evidence>
<organism evidence="7 8">
    <name type="scientific">Azoarcus taiwanensis</name>
    <dbReference type="NCBI Taxonomy" id="666964"/>
    <lineage>
        <taxon>Bacteria</taxon>
        <taxon>Pseudomonadati</taxon>
        <taxon>Pseudomonadota</taxon>
        <taxon>Betaproteobacteria</taxon>
        <taxon>Rhodocyclales</taxon>
        <taxon>Zoogloeaceae</taxon>
        <taxon>Azoarcus</taxon>
    </lineage>
</organism>
<dbReference type="GO" id="GO:0031419">
    <property type="term" value="F:cobalamin binding"/>
    <property type="evidence" value="ECO:0007669"/>
    <property type="project" value="InterPro"/>
</dbReference>
<dbReference type="InterPro" id="IPR047057">
    <property type="entry name" value="MerR_fam"/>
</dbReference>
<name>A0A972F8T4_9RHOO</name>
<evidence type="ECO:0000313" key="8">
    <source>
        <dbReference type="Proteomes" id="UP000599523"/>
    </source>
</evidence>
<keyword evidence="4" id="KW-0804">Transcription</keyword>
<sequence length="301" mass="33063">MTNQELFSISSVERDTGLSKDTLRVWERRYGFPQPDRDDNGDRAYPREQVEKLRLIRRLLDQGKRPSKVVAASTAELVAMLEETAVEAPQAGDIGETDFLRLVRLHRSVELRTMLQQLVLKQGLQRFASETVTALNVAIGQAWVRGELDVCEEHLYSEQIQNVLRNAIGSHSGGGSRPRILLTTFPDEQHGLGLLMAEAVLVPEGATCISIGVQTPLGDIRTAAIAGQFDVVALSFSGAFPVRQAVEGLNQLRGMLPPEIALWAGGAALQGRRAKLDGIRVIYDLHDALAALGEWRTKHAT</sequence>
<dbReference type="PROSITE" id="PS50937">
    <property type="entry name" value="HTH_MERR_2"/>
    <property type="match status" value="1"/>
</dbReference>
<dbReference type="GO" id="GO:0003677">
    <property type="term" value="F:DNA binding"/>
    <property type="evidence" value="ECO:0007669"/>
    <property type="project" value="UniProtKB-KW"/>
</dbReference>
<evidence type="ECO:0000256" key="1">
    <source>
        <dbReference type="ARBA" id="ARBA00022491"/>
    </source>
</evidence>
<feature type="domain" description="B12-binding" evidence="6">
    <location>
        <begin position="177"/>
        <end position="301"/>
    </location>
</feature>
<evidence type="ECO:0000259" key="6">
    <source>
        <dbReference type="PROSITE" id="PS51332"/>
    </source>
</evidence>
<dbReference type="PANTHER" id="PTHR30204:SF69">
    <property type="entry name" value="MERR-FAMILY TRANSCRIPTIONAL REGULATOR"/>
    <property type="match status" value="1"/>
</dbReference>
<dbReference type="Gene3D" id="3.40.50.280">
    <property type="entry name" value="Cobalamin-binding domain"/>
    <property type="match status" value="1"/>
</dbReference>
<dbReference type="Proteomes" id="UP000599523">
    <property type="component" value="Unassembled WGS sequence"/>
</dbReference>
<dbReference type="RefSeq" id="WP_168988986.1">
    <property type="nucleotide sequence ID" value="NZ_CAWPHM010000012.1"/>
</dbReference>
<feature type="domain" description="HTH merR-type" evidence="5">
    <location>
        <begin position="6"/>
        <end position="63"/>
    </location>
</feature>
<dbReference type="AlphaFoldDB" id="A0A972F8T4"/>
<comment type="caution">
    <text evidence="7">The sequence shown here is derived from an EMBL/GenBank/DDBJ whole genome shotgun (WGS) entry which is preliminary data.</text>
</comment>
<keyword evidence="2" id="KW-0805">Transcription regulation</keyword>
<dbReference type="PROSITE" id="PS51332">
    <property type="entry name" value="B12_BINDING"/>
    <property type="match status" value="1"/>
</dbReference>
<evidence type="ECO:0000256" key="3">
    <source>
        <dbReference type="ARBA" id="ARBA00023125"/>
    </source>
</evidence>
<proteinExistence type="predicted"/>
<dbReference type="Gene3D" id="1.10.1660.10">
    <property type="match status" value="1"/>
</dbReference>
<dbReference type="SUPFAM" id="SSF52242">
    <property type="entry name" value="Cobalamin (vitamin B12)-binding domain"/>
    <property type="match status" value="1"/>
</dbReference>
<reference evidence="7" key="1">
    <citation type="submission" date="2019-12" db="EMBL/GenBank/DDBJ databases">
        <title>Comparative genomics gives insights into the taxonomy of the Azoarcus-Aromatoleum group and reveals separate origins of nif in the plant-associated Azoarcus and non-plant-associated Aromatoleum sub-groups.</title>
        <authorList>
            <person name="Lafos M."/>
            <person name="Maluk M."/>
            <person name="Batista M."/>
            <person name="Junghare M."/>
            <person name="Carmona M."/>
            <person name="Faoro H."/>
            <person name="Cruz L.M."/>
            <person name="Battistoni F."/>
            <person name="De Souza E."/>
            <person name="Pedrosa F."/>
            <person name="Chen W.-M."/>
            <person name="Poole P.S."/>
            <person name="Dixon R.A."/>
            <person name="James E.K."/>
        </authorList>
    </citation>
    <scope>NUCLEOTIDE SEQUENCE</scope>
    <source>
        <strain evidence="7">NSC3</strain>
    </source>
</reference>
<dbReference type="Gene3D" id="1.10.1240.10">
    <property type="entry name" value="Methionine synthase domain"/>
    <property type="match status" value="1"/>
</dbReference>
<protein>
    <submittedName>
        <fullName evidence="7">MerR family transcriptional regulator</fullName>
    </submittedName>
</protein>
<keyword evidence="1" id="KW-0678">Repressor</keyword>
<keyword evidence="3" id="KW-0238">DNA-binding</keyword>
<keyword evidence="8" id="KW-1185">Reference proteome</keyword>
<dbReference type="EMBL" id="WTVM01000110">
    <property type="protein sequence ID" value="NMG04309.1"/>
    <property type="molecule type" value="Genomic_DNA"/>
</dbReference>
<evidence type="ECO:0000313" key="7">
    <source>
        <dbReference type="EMBL" id="NMG04309.1"/>
    </source>
</evidence>
<evidence type="ECO:0000256" key="2">
    <source>
        <dbReference type="ARBA" id="ARBA00023015"/>
    </source>
</evidence>
<dbReference type="InterPro" id="IPR036594">
    <property type="entry name" value="Meth_synthase_dom"/>
</dbReference>
<gene>
    <name evidence="7" type="ORF">GPA21_15230</name>
</gene>
<evidence type="ECO:0000259" key="5">
    <source>
        <dbReference type="PROSITE" id="PS50937"/>
    </source>
</evidence>
<accession>A0A972F8T4</accession>
<dbReference type="InterPro" id="IPR000551">
    <property type="entry name" value="MerR-type_HTH_dom"/>
</dbReference>
<dbReference type="InterPro" id="IPR006158">
    <property type="entry name" value="Cobalamin-bd"/>
</dbReference>